<evidence type="ECO:0000256" key="2">
    <source>
        <dbReference type="SAM" id="MobiDB-lite"/>
    </source>
</evidence>
<keyword evidence="4" id="KW-1185">Reference proteome</keyword>
<feature type="compositionally biased region" description="Polar residues" evidence="2">
    <location>
        <begin position="884"/>
        <end position="911"/>
    </location>
</feature>
<feature type="compositionally biased region" description="Polar residues" evidence="2">
    <location>
        <begin position="79"/>
        <end position="90"/>
    </location>
</feature>
<dbReference type="Proteomes" id="UP000286134">
    <property type="component" value="Unassembled WGS sequence"/>
</dbReference>
<dbReference type="OrthoDB" id="3594607at2759"/>
<organism evidence="3 4">
    <name type="scientific">Erysiphe neolycopersici</name>
    <dbReference type="NCBI Taxonomy" id="212602"/>
    <lineage>
        <taxon>Eukaryota</taxon>
        <taxon>Fungi</taxon>
        <taxon>Dikarya</taxon>
        <taxon>Ascomycota</taxon>
        <taxon>Pezizomycotina</taxon>
        <taxon>Leotiomycetes</taxon>
        <taxon>Erysiphales</taxon>
        <taxon>Erysiphaceae</taxon>
        <taxon>Erysiphe</taxon>
    </lineage>
</organism>
<feature type="compositionally biased region" description="Basic and acidic residues" evidence="2">
    <location>
        <begin position="37"/>
        <end position="46"/>
    </location>
</feature>
<protein>
    <submittedName>
        <fullName evidence="3">Putative blumeria specific protein</fullName>
    </submittedName>
</protein>
<sequence>MATHLSGRLSPPPRRNSPSNSNSQAYHSHNKFSSQPPRDRYRDRSLPPRRYPQYENESLDHDVANRQSIPPASHRVNLRPTSPFSGNSSLTDHRGQRASSETMKSLRPTNFSTISDNDKIEDSKKKREDIFKNILEVITDISSLKVENKKATILFETSKEKYERTTCHHSRFPNLKTTLQNELDKAKESVGNIKEELGRRDRILRELAEQSLPILLPAIQANENEKIQKSENPKILERLESVISKSEQQYADLQQEFGRFKEEQRKYQSAKDKQLTSQEMQLKEIRLAQKEKEKLLASQEIQLQQIRSTQIEKEKLLASQEIQLKEIRSAQIEKEKLLASQEIQLKEIKSTQLAKDNEIAKLRSQLRTLNDDVSILRKEKIDTLGQIELVRDKFNSTHRETIRISAHLAETEGKYLEKLKSLEAQILSLTSVKSGFKMLRENGLLDLKVSTVEDISSTLKVAVGRIDSLPSAASYFSLNSRLETLEKEIISEHHKKAVEELLGLQIQSRLNTVENAVAKNQSIPESSSPMISVVEEKIDALSKQVLVNSNSSKIDEELQNLRTQTGELQRSLNIVRINVAGLHERTQSSANQSYDDTRIERVVEVKTRKMLTETFRKLNEFSQMLATTNHSVENLMARVDNVTTGHLAQVILNQLSETYPHIQTVEQLYINQGKQLRDLQNKVDNLGDIKSDHIAPNQSTSSTGSNCRNLGNEVDKISEDIFKANQGIKKLATALEEERKSISEMLTSKLYSLVSSDDLDSYKTQLDSHIQSLVEKGIEEHTNNNILPKLDKASKSMELEALNKFKGEIESNVNLVKQNASKISDIEENISSLKVEIINRITDEIQEQNEGLSKLVASQVDRSFATKRLDFVKEVTKHLETKESSSPGSNRNSVPLTNTAGQKILSPNTSLRSKRKLHDIKSESSQRTALPNSSNRHMGSKKTRYNSSGSNETP</sequence>
<dbReference type="AlphaFoldDB" id="A0A420HG41"/>
<feature type="coiled-coil region" evidence="1">
    <location>
        <begin position="236"/>
        <end position="293"/>
    </location>
</feature>
<evidence type="ECO:0000256" key="1">
    <source>
        <dbReference type="SAM" id="Coils"/>
    </source>
</evidence>
<name>A0A420HG41_9PEZI</name>
<evidence type="ECO:0000313" key="3">
    <source>
        <dbReference type="EMBL" id="RKF56432.1"/>
    </source>
</evidence>
<feature type="region of interest" description="Disordered" evidence="2">
    <location>
        <begin position="1"/>
        <end position="111"/>
    </location>
</feature>
<dbReference type="EMBL" id="MCFK01008156">
    <property type="protein sequence ID" value="RKF56432.1"/>
    <property type="molecule type" value="Genomic_DNA"/>
</dbReference>
<evidence type="ECO:0000313" key="4">
    <source>
        <dbReference type="Proteomes" id="UP000286134"/>
    </source>
</evidence>
<accession>A0A420HG41</accession>
<feature type="compositionally biased region" description="Polar residues" evidence="2">
    <location>
        <begin position="97"/>
        <end position="111"/>
    </location>
</feature>
<feature type="compositionally biased region" description="Polar residues" evidence="2">
    <location>
        <begin position="925"/>
        <end position="937"/>
    </location>
</feature>
<gene>
    <name evidence="3" type="ORF">OnM2_081036</name>
</gene>
<proteinExistence type="predicted"/>
<keyword evidence="1" id="KW-0175">Coiled coil</keyword>
<dbReference type="STRING" id="212602.A0A420HG41"/>
<comment type="caution">
    <text evidence="3">The sequence shown here is derived from an EMBL/GenBank/DDBJ whole genome shotgun (WGS) entry which is preliminary data.</text>
</comment>
<reference evidence="3 4" key="1">
    <citation type="journal article" date="2018" name="BMC Genomics">
        <title>Comparative genome analyses reveal sequence features reflecting distinct modes of host-adaptation between dicot and monocot powdery mildew.</title>
        <authorList>
            <person name="Wu Y."/>
            <person name="Ma X."/>
            <person name="Pan Z."/>
            <person name="Kale S.D."/>
            <person name="Song Y."/>
            <person name="King H."/>
            <person name="Zhang Q."/>
            <person name="Presley C."/>
            <person name="Deng X."/>
            <person name="Wei C.I."/>
            <person name="Xiao S."/>
        </authorList>
    </citation>
    <scope>NUCLEOTIDE SEQUENCE [LARGE SCALE GENOMIC DNA]</scope>
    <source>
        <strain evidence="3">UMSG2</strain>
    </source>
</reference>
<feature type="compositionally biased region" description="Polar residues" evidence="2">
    <location>
        <begin position="24"/>
        <end position="36"/>
    </location>
</feature>
<feature type="region of interest" description="Disordered" evidence="2">
    <location>
        <begin position="878"/>
        <end position="954"/>
    </location>
</feature>
<feature type="compositionally biased region" description="Polar residues" evidence="2">
    <location>
        <begin position="945"/>
        <end position="954"/>
    </location>
</feature>